<keyword evidence="4" id="KW-1185">Reference proteome</keyword>
<protein>
    <submittedName>
        <fullName evidence="3">DegV family protein</fullName>
    </submittedName>
</protein>
<evidence type="ECO:0000256" key="1">
    <source>
        <dbReference type="ARBA" id="ARBA00003238"/>
    </source>
</evidence>
<comment type="function">
    <text evidence="1">May bind long-chain fatty acids, such as palmitate, and may play a role in lipid transport or fatty acid metabolism.</text>
</comment>
<dbReference type="EMBL" id="JBHSGD010000005">
    <property type="protein sequence ID" value="MFC4652203.1"/>
    <property type="molecule type" value="Genomic_DNA"/>
</dbReference>
<evidence type="ECO:0000313" key="3">
    <source>
        <dbReference type="EMBL" id="MFC4652203.1"/>
    </source>
</evidence>
<dbReference type="InterPro" id="IPR043168">
    <property type="entry name" value="DegV_C"/>
</dbReference>
<dbReference type="InterPro" id="IPR003797">
    <property type="entry name" value="DegV"/>
</dbReference>
<sequence length="279" mass="31546">MKLAIITDTSADIAEKFRNNEHLFVLEVPISIDGIDYKPSEFSHEAWFDLMREAKDVPKTSQPSVAELSELLLKLEKENYTHVLGLFLTSGISGFYQNAFYLQNEFDRMVVKFPETYITSSPLGFMIETALNLADKGKSFEEILEKFEEQRAHDNAFMLVDDLHWLAKGGRLSRGGEILGTLLNIKPLLQFSEDGKVVVYDKVRTTKKAVNEMEKLFLEASNSEDFKVYIIHSGDEERARELYDFAKASGYEDLELVTFGPVIATHLGLGAVAYAVIPK</sequence>
<gene>
    <name evidence="3" type="ORF">ACFO26_04715</name>
</gene>
<dbReference type="Proteomes" id="UP001595987">
    <property type="component" value="Unassembled WGS sequence"/>
</dbReference>
<dbReference type="PANTHER" id="PTHR33434:SF2">
    <property type="entry name" value="FATTY ACID-BINDING PROTEIN TM_1468"/>
    <property type="match status" value="1"/>
</dbReference>
<dbReference type="PROSITE" id="PS51482">
    <property type="entry name" value="DEGV"/>
    <property type="match status" value="1"/>
</dbReference>
<dbReference type="PANTHER" id="PTHR33434">
    <property type="entry name" value="DEGV DOMAIN-CONTAINING PROTEIN DR_1986-RELATED"/>
    <property type="match status" value="1"/>
</dbReference>
<dbReference type="NCBIfam" id="TIGR00762">
    <property type="entry name" value="DegV"/>
    <property type="match status" value="1"/>
</dbReference>
<proteinExistence type="predicted"/>
<dbReference type="Pfam" id="PF02645">
    <property type="entry name" value="DegV"/>
    <property type="match status" value="1"/>
</dbReference>
<organism evidence="3 4">
    <name type="scientific">Lactococcus nasutitermitis</name>
    <dbReference type="NCBI Taxonomy" id="1652957"/>
    <lineage>
        <taxon>Bacteria</taxon>
        <taxon>Bacillati</taxon>
        <taxon>Bacillota</taxon>
        <taxon>Bacilli</taxon>
        <taxon>Lactobacillales</taxon>
        <taxon>Streptococcaceae</taxon>
        <taxon>Lactococcus</taxon>
    </lineage>
</organism>
<dbReference type="RefSeq" id="WP_213535400.1">
    <property type="nucleotide sequence ID" value="NZ_BOVQ01000004.1"/>
</dbReference>
<accession>A0ABV9JCF7</accession>
<keyword evidence="2" id="KW-0446">Lipid-binding</keyword>
<dbReference type="Gene3D" id="3.40.50.10170">
    <property type="match status" value="1"/>
</dbReference>
<name>A0ABV9JCF7_9LACT</name>
<reference evidence="4" key="1">
    <citation type="journal article" date="2019" name="Int. J. Syst. Evol. Microbiol.">
        <title>The Global Catalogue of Microorganisms (GCM) 10K type strain sequencing project: providing services to taxonomists for standard genome sequencing and annotation.</title>
        <authorList>
            <consortium name="The Broad Institute Genomics Platform"/>
            <consortium name="The Broad Institute Genome Sequencing Center for Infectious Disease"/>
            <person name="Wu L."/>
            <person name="Ma J."/>
        </authorList>
    </citation>
    <scope>NUCLEOTIDE SEQUENCE [LARGE SCALE GENOMIC DNA]</scope>
    <source>
        <strain evidence="4">CCUG 63287</strain>
    </source>
</reference>
<dbReference type="InterPro" id="IPR050270">
    <property type="entry name" value="DegV_domain_contain"/>
</dbReference>
<dbReference type="Gene3D" id="3.30.1180.10">
    <property type="match status" value="1"/>
</dbReference>
<comment type="caution">
    <text evidence="3">The sequence shown here is derived from an EMBL/GenBank/DDBJ whole genome shotgun (WGS) entry which is preliminary data.</text>
</comment>
<evidence type="ECO:0000256" key="2">
    <source>
        <dbReference type="ARBA" id="ARBA00023121"/>
    </source>
</evidence>
<dbReference type="SUPFAM" id="SSF82549">
    <property type="entry name" value="DAK1/DegV-like"/>
    <property type="match status" value="1"/>
</dbReference>
<evidence type="ECO:0000313" key="4">
    <source>
        <dbReference type="Proteomes" id="UP001595987"/>
    </source>
</evidence>